<reference evidence="2" key="2">
    <citation type="submission" date="2018-10" db="UniProtKB">
        <authorList>
            <consortium name="EnsemblPlants"/>
        </authorList>
    </citation>
    <scope>IDENTIFICATION</scope>
</reference>
<keyword evidence="3" id="KW-1185">Reference proteome</keyword>
<feature type="chain" id="PRO_5043176673" evidence="1">
    <location>
        <begin position="27"/>
        <end position="85"/>
    </location>
</feature>
<dbReference type="OrthoDB" id="10658484at2759"/>
<dbReference type="EnsemblPlants" id="TraesCS5A02G277600.1">
    <property type="protein sequence ID" value="TraesCS5A02G277600.1"/>
    <property type="gene ID" value="TraesCS5A02G277600"/>
</dbReference>
<dbReference type="Gramene" id="TraesCAD_scaffold_042436_01G000300.1">
    <property type="protein sequence ID" value="TraesCAD_scaffold_042436_01G000300.1"/>
    <property type="gene ID" value="TraesCAD_scaffold_042436_01G000300"/>
</dbReference>
<dbReference type="Gramene" id="TraesCS5A03G0680700.1">
    <property type="protein sequence ID" value="TraesCS5A03G0680700.1.CDS"/>
    <property type="gene ID" value="TraesCS5A03G0680700"/>
</dbReference>
<dbReference type="Proteomes" id="UP000019116">
    <property type="component" value="Chromosome 5A"/>
</dbReference>
<organism evidence="2">
    <name type="scientific">Triticum aestivum</name>
    <name type="common">Wheat</name>
    <dbReference type="NCBI Taxonomy" id="4565"/>
    <lineage>
        <taxon>Eukaryota</taxon>
        <taxon>Viridiplantae</taxon>
        <taxon>Streptophyta</taxon>
        <taxon>Embryophyta</taxon>
        <taxon>Tracheophyta</taxon>
        <taxon>Spermatophyta</taxon>
        <taxon>Magnoliopsida</taxon>
        <taxon>Liliopsida</taxon>
        <taxon>Poales</taxon>
        <taxon>Poaceae</taxon>
        <taxon>BOP clade</taxon>
        <taxon>Pooideae</taxon>
        <taxon>Triticodae</taxon>
        <taxon>Triticeae</taxon>
        <taxon>Triticinae</taxon>
        <taxon>Triticum</taxon>
    </lineage>
</organism>
<dbReference type="Gramene" id="TraesCS5A02G277600.1">
    <property type="protein sequence ID" value="TraesCS5A02G277600.1"/>
    <property type="gene ID" value="TraesCS5A02G277600"/>
</dbReference>
<dbReference type="AlphaFoldDB" id="A0A3B6KLH8"/>
<evidence type="ECO:0000313" key="3">
    <source>
        <dbReference type="Proteomes" id="UP000019116"/>
    </source>
</evidence>
<feature type="signal peptide" evidence="1">
    <location>
        <begin position="1"/>
        <end position="26"/>
    </location>
</feature>
<evidence type="ECO:0000313" key="2">
    <source>
        <dbReference type="EnsemblPlants" id="TraesCS5A02G277600.1"/>
    </source>
</evidence>
<reference evidence="2" key="1">
    <citation type="submission" date="2018-08" db="EMBL/GenBank/DDBJ databases">
        <authorList>
            <person name="Rossello M."/>
        </authorList>
    </citation>
    <scope>NUCLEOTIDE SEQUENCE [LARGE SCALE GENOMIC DNA]</scope>
    <source>
        <strain evidence="2">cv. Chinese Spring</strain>
    </source>
</reference>
<protein>
    <submittedName>
        <fullName evidence="2">Uncharacterized protein</fullName>
    </submittedName>
</protein>
<sequence length="85" mass="9287">MARKTPIVVASMLILMLLVLLTRFKGSVVRNASCSHVIIGSNVLSGVVSLLIRKGTVIKVYIKRENAGSWDSGLEKEQILENYSA</sequence>
<dbReference type="Gramene" id="TraesRN5A0100692800.1">
    <property type="protein sequence ID" value="TraesRN5A0100692800.1"/>
    <property type="gene ID" value="TraesRN5A0100692800"/>
</dbReference>
<dbReference type="Gramene" id="TraesROB_scaffold_047153_01G000100.1">
    <property type="protein sequence ID" value="TraesROB_scaffold_047153_01G000100.1"/>
    <property type="gene ID" value="TraesROB_scaffold_047153_01G000100"/>
</dbReference>
<accession>A0A3B6KLH8</accession>
<name>A0A3B6KLH8_WHEAT</name>
<keyword evidence="1" id="KW-0732">Signal</keyword>
<proteinExistence type="predicted"/>
<evidence type="ECO:0000256" key="1">
    <source>
        <dbReference type="SAM" id="SignalP"/>
    </source>
</evidence>
<dbReference type="Gramene" id="TraesCLE_scaffold_049440_01G000100.1">
    <property type="protein sequence ID" value="TraesCLE_scaffold_049440_01G000100.1"/>
    <property type="gene ID" value="TraesCLE_scaffold_049440_01G000100"/>
</dbReference>